<dbReference type="EMBL" id="JACJJG010000022">
    <property type="protein sequence ID" value="MBM6673442.1"/>
    <property type="molecule type" value="Genomic_DNA"/>
</dbReference>
<dbReference type="InterPro" id="IPR038770">
    <property type="entry name" value="Na+/solute_symporter_sf"/>
</dbReference>
<proteinExistence type="predicted"/>
<dbReference type="Gene3D" id="1.20.1530.20">
    <property type="match status" value="1"/>
</dbReference>
<feature type="transmembrane region" description="Helical" evidence="1">
    <location>
        <begin position="98"/>
        <end position="122"/>
    </location>
</feature>
<keyword evidence="1" id="KW-0812">Transmembrane</keyword>
<sequence>MGIIKFVKEWTLPCAMVFGAAMYLLFTEIPALVPFGHMAGPWFIEILPVLIFMTLYVTFCKIRLHDLRLHTWHVWMQVIRIAMAVALVFAIMNTTDNTLRLALEGAFACVICPTASAAAVVTEKLGGSIASMTVYTLIDNAVTALLVPLLFPMVEKHADVTFMSSFATILQRTAVVLVLPFVCAMATRRWLPRMAKAIKDCRNLGFYFWAVNLSIVMGMTLHNIFTAGISWLSMTALIVVPAVVTLLLFGTGKAVGRHYGDSVDGGQALGQKNTGVGIWLVMVYLNPVVAIAPCAYVVWQNTLNSWQLWCMEKYGRLKW</sequence>
<reference evidence="2" key="1">
    <citation type="submission" date="2020-08" db="EMBL/GenBank/DDBJ databases">
        <authorList>
            <person name="Cejkova D."/>
            <person name="Kubasova T."/>
            <person name="Jahodarova E."/>
            <person name="Rychlik I."/>
        </authorList>
    </citation>
    <scope>NUCLEOTIDE SEQUENCE</scope>
    <source>
        <strain evidence="2">An824</strain>
    </source>
</reference>
<evidence type="ECO:0000313" key="2">
    <source>
        <dbReference type="EMBL" id="MBM6673442.1"/>
    </source>
</evidence>
<evidence type="ECO:0000313" key="3">
    <source>
        <dbReference type="Proteomes" id="UP000706891"/>
    </source>
</evidence>
<feature type="transmembrane region" description="Helical" evidence="1">
    <location>
        <begin position="72"/>
        <end position="92"/>
    </location>
</feature>
<feature type="transmembrane region" description="Helical" evidence="1">
    <location>
        <begin position="231"/>
        <end position="255"/>
    </location>
</feature>
<feature type="transmembrane region" description="Helical" evidence="1">
    <location>
        <begin position="276"/>
        <end position="299"/>
    </location>
</feature>
<reference evidence="2" key="2">
    <citation type="journal article" date="2021" name="Sci. Rep.">
        <title>The distribution of antibiotic resistance genes in chicken gut microbiota commensals.</title>
        <authorList>
            <person name="Juricova H."/>
            <person name="Matiasovicova J."/>
            <person name="Kubasova T."/>
            <person name="Cejkova D."/>
            <person name="Rychlik I."/>
        </authorList>
    </citation>
    <scope>NUCLEOTIDE SEQUENCE</scope>
    <source>
        <strain evidence="2">An824</strain>
    </source>
</reference>
<dbReference type="Proteomes" id="UP000706891">
    <property type="component" value="Unassembled WGS sequence"/>
</dbReference>
<keyword evidence="1" id="KW-1133">Transmembrane helix</keyword>
<feature type="transmembrane region" description="Helical" evidence="1">
    <location>
        <begin position="12"/>
        <end position="33"/>
    </location>
</feature>
<feature type="transmembrane region" description="Helical" evidence="1">
    <location>
        <begin position="134"/>
        <end position="154"/>
    </location>
</feature>
<protein>
    <submittedName>
        <fullName evidence="2">Transporter</fullName>
    </submittedName>
</protein>
<feature type="transmembrane region" description="Helical" evidence="1">
    <location>
        <begin position="39"/>
        <end position="60"/>
    </location>
</feature>
<feature type="transmembrane region" description="Helical" evidence="1">
    <location>
        <begin position="160"/>
        <end position="183"/>
    </location>
</feature>
<comment type="caution">
    <text evidence="2">The sequence shown here is derived from an EMBL/GenBank/DDBJ whole genome shotgun (WGS) entry which is preliminary data.</text>
</comment>
<accession>A0A938WQR0</accession>
<dbReference type="RefSeq" id="WP_021947675.1">
    <property type="nucleotide sequence ID" value="NZ_JACJJG010000022.1"/>
</dbReference>
<organism evidence="2 3">
    <name type="scientific">Marseilla massiliensis</name>
    <dbReference type="NCBI Taxonomy" id="1841864"/>
    <lineage>
        <taxon>Bacteria</taxon>
        <taxon>Pseudomonadati</taxon>
        <taxon>Bacteroidota</taxon>
        <taxon>Bacteroidia</taxon>
        <taxon>Bacteroidales</taxon>
        <taxon>Prevotellaceae</taxon>
        <taxon>Marseilla</taxon>
    </lineage>
</organism>
<feature type="transmembrane region" description="Helical" evidence="1">
    <location>
        <begin position="204"/>
        <end position="225"/>
    </location>
</feature>
<evidence type="ECO:0000256" key="1">
    <source>
        <dbReference type="SAM" id="Phobius"/>
    </source>
</evidence>
<dbReference type="AlphaFoldDB" id="A0A938WQR0"/>
<keyword evidence="3" id="KW-1185">Reference proteome</keyword>
<keyword evidence="1" id="KW-0472">Membrane</keyword>
<gene>
    <name evidence="2" type="ORF">H6A34_06100</name>
</gene>
<name>A0A938WQR0_9BACT</name>